<reference evidence="2 3" key="1">
    <citation type="journal article" date="2015" name="Fungal Genet. Biol.">
        <title>Evolution of novel wood decay mechanisms in Agaricales revealed by the genome sequences of Fistulina hepatica and Cylindrobasidium torrendii.</title>
        <authorList>
            <person name="Floudas D."/>
            <person name="Held B.W."/>
            <person name="Riley R."/>
            <person name="Nagy L.G."/>
            <person name="Koehler G."/>
            <person name="Ransdell A.S."/>
            <person name="Younus H."/>
            <person name="Chow J."/>
            <person name="Chiniquy J."/>
            <person name="Lipzen A."/>
            <person name="Tritt A."/>
            <person name="Sun H."/>
            <person name="Haridas S."/>
            <person name="LaButti K."/>
            <person name="Ohm R.A."/>
            <person name="Kues U."/>
            <person name="Blanchette R.A."/>
            <person name="Grigoriev I.V."/>
            <person name="Minto R.E."/>
            <person name="Hibbett D.S."/>
        </authorList>
    </citation>
    <scope>NUCLEOTIDE SEQUENCE [LARGE SCALE GENOMIC DNA]</scope>
    <source>
        <strain evidence="2 3">FP15055 ss-10</strain>
    </source>
</reference>
<dbReference type="Proteomes" id="UP000054007">
    <property type="component" value="Unassembled WGS sequence"/>
</dbReference>
<feature type="compositionally biased region" description="Basic and acidic residues" evidence="1">
    <location>
        <begin position="214"/>
        <end position="226"/>
    </location>
</feature>
<feature type="region of interest" description="Disordered" evidence="1">
    <location>
        <begin position="200"/>
        <end position="249"/>
    </location>
</feature>
<evidence type="ECO:0000256" key="1">
    <source>
        <dbReference type="SAM" id="MobiDB-lite"/>
    </source>
</evidence>
<organism evidence="2 3">
    <name type="scientific">Cylindrobasidium torrendii FP15055 ss-10</name>
    <dbReference type="NCBI Taxonomy" id="1314674"/>
    <lineage>
        <taxon>Eukaryota</taxon>
        <taxon>Fungi</taxon>
        <taxon>Dikarya</taxon>
        <taxon>Basidiomycota</taxon>
        <taxon>Agaricomycotina</taxon>
        <taxon>Agaricomycetes</taxon>
        <taxon>Agaricomycetidae</taxon>
        <taxon>Agaricales</taxon>
        <taxon>Marasmiineae</taxon>
        <taxon>Physalacriaceae</taxon>
        <taxon>Cylindrobasidium</taxon>
    </lineage>
</organism>
<accession>A0A0D7B1F4</accession>
<protein>
    <submittedName>
        <fullName evidence="2">Uncharacterized protein</fullName>
    </submittedName>
</protein>
<evidence type="ECO:0000313" key="3">
    <source>
        <dbReference type="Proteomes" id="UP000054007"/>
    </source>
</evidence>
<name>A0A0D7B1F4_9AGAR</name>
<evidence type="ECO:0000313" key="2">
    <source>
        <dbReference type="EMBL" id="KIY63994.1"/>
    </source>
</evidence>
<sequence>MDEPYPEDCISLSREFVQPRSRALFKYLNTQVLRAYSTSAGLLPGEIEQLLEAPFGTMSLQPSMWMAVDSGSFAFMPPDDVQRLLVAAYEYNSERDFHQRRRLDEFPPPASLKYTAHARSLRRGVPIFTKNPRTGVVTTHLSPYTDLPTFSVTSAHPSLMAVKAILYVNVAHAQTMHPLIDRLFDLSTYIDPVFAPPPWQPNSCSTPSPIPEVSSEKRKTVEDHVQPNKRQKVAAPALRSPATRAKRTRRPITSVAAPTLKIPCPQSIPVRTYYRRGAKDAAMAAMAPKPRRRAGS</sequence>
<keyword evidence="3" id="KW-1185">Reference proteome</keyword>
<dbReference type="AlphaFoldDB" id="A0A0D7B1F4"/>
<proteinExistence type="predicted"/>
<gene>
    <name evidence="2" type="ORF">CYLTODRAFT_425640</name>
</gene>
<dbReference type="EMBL" id="KN880660">
    <property type="protein sequence ID" value="KIY63994.1"/>
    <property type="molecule type" value="Genomic_DNA"/>
</dbReference>
<dbReference type="OrthoDB" id="2892218at2759"/>